<proteinExistence type="predicted"/>
<keyword evidence="1" id="KW-0175">Coiled coil</keyword>
<dbReference type="KEGG" id="fin:KQS_06315"/>
<keyword evidence="3" id="KW-1185">Reference proteome</keyword>
<feature type="coiled-coil region" evidence="1">
    <location>
        <begin position="228"/>
        <end position="255"/>
    </location>
</feature>
<reference evidence="3" key="2">
    <citation type="submission" date="2012-03" db="EMBL/GenBank/DDBJ databases">
        <title>Complete genome sequence of Flavobacterium indicum GPTSA100-9T, isolated from warm spring water.</title>
        <authorList>
            <person name="Barbier P."/>
            <person name="Houel A."/>
            <person name="Loux V."/>
            <person name="Poulain J."/>
            <person name="Bernardet J.-F."/>
            <person name="Touchon M."/>
            <person name="Duchaud E."/>
        </authorList>
    </citation>
    <scope>NUCLEOTIDE SEQUENCE [LARGE SCALE GENOMIC DNA]</scope>
    <source>
        <strain evidence="3">DSM 17447 / CIP 109464 / GPTSA100-9</strain>
    </source>
</reference>
<dbReference type="Proteomes" id="UP000007599">
    <property type="component" value="Chromosome I"/>
</dbReference>
<dbReference type="eggNOG" id="ENOG502ZYGZ">
    <property type="taxonomic scope" value="Bacteria"/>
</dbReference>
<dbReference type="HOGENOM" id="CLU_982629_0_0_10"/>
<evidence type="ECO:0000313" key="3">
    <source>
        <dbReference type="Proteomes" id="UP000007599"/>
    </source>
</evidence>
<accession>H8XPE9</accession>
<sequence>MTKYLFHFFLILSSSCTLSQEKPIVELYFGKTKYIPATVELNNGKVIMGEVQDFDSPNLVKINNPFGFEPKELEPEFNLDRKKIKFRTNASEKEIQISADSIDQISYFDKELNEVKEFKRLQILKTNNNGEIYNSGKSFFLPLIKKDSINYYGYNVIFENRYVRTVFYMNNSKDNLAINPLDFSLADLFKKESTLQTEIINILKYITKDCPEFHKKIEEKPDVTKEMKKDALQKYKKMESDIKEGKKKLKTSKEKIAFESEVYSNFYLTPFMIITEDYKNLCK</sequence>
<name>H8XPE9_FLAIG</name>
<evidence type="ECO:0000256" key="1">
    <source>
        <dbReference type="SAM" id="Coils"/>
    </source>
</evidence>
<dbReference type="PROSITE" id="PS51257">
    <property type="entry name" value="PROKAR_LIPOPROTEIN"/>
    <property type="match status" value="1"/>
</dbReference>
<dbReference type="OrthoDB" id="1348221at2"/>
<evidence type="ECO:0008006" key="4">
    <source>
        <dbReference type="Google" id="ProtNLM"/>
    </source>
</evidence>
<organism evidence="2 3">
    <name type="scientific">Flavobacterium indicum (strain DSM 17447 / CIP 109464 / GPTSA100-9)</name>
    <dbReference type="NCBI Taxonomy" id="1094466"/>
    <lineage>
        <taxon>Bacteria</taxon>
        <taxon>Pseudomonadati</taxon>
        <taxon>Bacteroidota</taxon>
        <taxon>Flavobacteriia</taxon>
        <taxon>Flavobacteriales</taxon>
        <taxon>Flavobacteriaceae</taxon>
        <taxon>Flavobacterium</taxon>
    </lineage>
</organism>
<dbReference type="EMBL" id="HE774682">
    <property type="protein sequence ID" value="CCG53223.1"/>
    <property type="molecule type" value="Genomic_DNA"/>
</dbReference>
<dbReference type="STRING" id="1094466.KQS_06315"/>
<dbReference type="AlphaFoldDB" id="H8XPE9"/>
<reference evidence="2 3" key="1">
    <citation type="journal article" date="2012" name="J. Bacteriol.">
        <title>Complete Genome Sequence of Flavobacterium indicum GPSTA100-9T, Isolated from Warm Spring Water.</title>
        <authorList>
            <person name="Barbier P."/>
            <person name="Houel A."/>
            <person name="Loux V."/>
            <person name="Poulain J."/>
            <person name="Bernardet J.F."/>
            <person name="Touchon M."/>
            <person name="Duchaud E."/>
        </authorList>
    </citation>
    <scope>NUCLEOTIDE SEQUENCE [LARGE SCALE GENOMIC DNA]</scope>
    <source>
        <strain evidence="3">DSM 17447 / CIP 109464 / GPTSA100-9</strain>
    </source>
</reference>
<evidence type="ECO:0000313" key="2">
    <source>
        <dbReference type="EMBL" id="CCG53223.1"/>
    </source>
</evidence>
<dbReference type="RefSeq" id="WP_014388349.1">
    <property type="nucleotide sequence ID" value="NC_017025.1"/>
</dbReference>
<gene>
    <name evidence="2" type="ordered locus">KQS_06315</name>
</gene>
<protein>
    <recommendedName>
        <fullName evidence="4">Lipoprotein</fullName>
    </recommendedName>
</protein>
<dbReference type="PATRIC" id="fig|1094466.5.peg.1240"/>